<keyword evidence="3" id="KW-0645">Protease</keyword>
<keyword evidence="4" id="KW-0479">Metal-binding</keyword>
<dbReference type="STRING" id="1123401.GCA_000621325_01332"/>
<accession>A0A1Y1QNC3</accession>
<evidence type="ECO:0000256" key="2">
    <source>
        <dbReference type="ARBA" id="ARBA00007261"/>
    </source>
</evidence>
<protein>
    <submittedName>
        <fullName evidence="11">Peptidase M16</fullName>
    </submittedName>
</protein>
<reference evidence="11 12" key="1">
    <citation type="submission" date="2017-01" db="EMBL/GenBank/DDBJ databases">
        <title>Novel large sulfur bacteria in the metagenomes of groundwater-fed chemosynthetic microbial mats in the Lake Huron basin.</title>
        <authorList>
            <person name="Sharrar A.M."/>
            <person name="Flood B.E."/>
            <person name="Bailey J.V."/>
            <person name="Jones D.S."/>
            <person name="Biddanda B."/>
            <person name="Ruberg S.A."/>
            <person name="Marcus D.N."/>
            <person name="Dick G.J."/>
        </authorList>
    </citation>
    <scope>NUCLEOTIDE SEQUENCE [LARGE SCALE GENOMIC DNA]</scope>
    <source>
        <strain evidence="11">A8</strain>
    </source>
</reference>
<keyword evidence="7" id="KW-0482">Metalloprotease</keyword>
<name>A0A1Y1QNC3_9GAMM</name>
<proteinExistence type="inferred from homology"/>
<dbReference type="PANTHER" id="PTHR43690:SF17">
    <property type="entry name" value="PROTEIN YHJJ"/>
    <property type="match status" value="1"/>
</dbReference>
<evidence type="ECO:0000256" key="8">
    <source>
        <dbReference type="RuleBase" id="RU004447"/>
    </source>
</evidence>
<evidence type="ECO:0000256" key="1">
    <source>
        <dbReference type="ARBA" id="ARBA00001947"/>
    </source>
</evidence>
<dbReference type="EMBL" id="MTEJ01000128">
    <property type="protein sequence ID" value="OQX09924.1"/>
    <property type="molecule type" value="Genomic_DNA"/>
</dbReference>
<evidence type="ECO:0000256" key="6">
    <source>
        <dbReference type="ARBA" id="ARBA00022833"/>
    </source>
</evidence>
<dbReference type="PANTHER" id="PTHR43690">
    <property type="entry name" value="NARDILYSIN"/>
    <property type="match status" value="1"/>
</dbReference>
<organism evidence="11 12">
    <name type="scientific">Thiothrix lacustris</name>
    <dbReference type="NCBI Taxonomy" id="525917"/>
    <lineage>
        <taxon>Bacteria</taxon>
        <taxon>Pseudomonadati</taxon>
        <taxon>Pseudomonadota</taxon>
        <taxon>Gammaproteobacteria</taxon>
        <taxon>Thiotrichales</taxon>
        <taxon>Thiotrichaceae</taxon>
        <taxon>Thiothrix</taxon>
    </lineage>
</organism>
<keyword evidence="6" id="KW-0862">Zinc</keyword>
<sequence>MRRILPFARQNRNIKTILAVPVIFAGFFIAPSQAIERVKVDVPVHEYTLDNGLKVLVKQDKRAPIAVVQLWYKVGSSYEHNGSTGLSHVVEHMMFKGTQKYPTGEFNRIIAENGAEDNAFTGQDYTAYYQVIAADRLEVAFELESDRVRNLTLPPAEFKKEIEVVKEERRWRTEDKPTALTREQFEAVAFMNSPYHNPVIGWMADLDAMQVEDLRAWYERWYAPNNATLVVVGDVDPEKVLELAKKYYGQLKPTENIPPPKPQTEVAQKGVRMIKVKAPAELPYIMMGYKVPGMINAKEKWEPYALEMLASILDGGNSSRLSKELIRGKEIASSANAWYSGTGRLPDLFSLSGMPTKGEKLETVKAALLEQVEKLRNEPVTADELARVKAQVIASEIYERDSQQNQANVLGSLETVGLGYQLADEYVDNILAITSAQIQAVAKKYLIEDTLTIAELDPQPIDPNKPKNTRSFVR</sequence>
<dbReference type="PROSITE" id="PS00143">
    <property type="entry name" value="INSULINASE"/>
    <property type="match status" value="1"/>
</dbReference>
<evidence type="ECO:0000259" key="9">
    <source>
        <dbReference type="Pfam" id="PF00675"/>
    </source>
</evidence>
<dbReference type="eggNOG" id="COG0612">
    <property type="taxonomic scope" value="Bacteria"/>
</dbReference>
<evidence type="ECO:0000256" key="5">
    <source>
        <dbReference type="ARBA" id="ARBA00022801"/>
    </source>
</evidence>
<dbReference type="AlphaFoldDB" id="A0A1Y1QNC3"/>
<dbReference type="GO" id="GO:0006508">
    <property type="term" value="P:proteolysis"/>
    <property type="evidence" value="ECO:0007669"/>
    <property type="project" value="UniProtKB-KW"/>
</dbReference>
<dbReference type="InterPro" id="IPR050626">
    <property type="entry name" value="Peptidase_M16"/>
</dbReference>
<dbReference type="InterPro" id="IPR011249">
    <property type="entry name" value="Metalloenz_LuxS/M16"/>
</dbReference>
<dbReference type="Pfam" id="PF05193">
    <property type="entry name" value="Peptidase_M16_C"/>
    <property type="match status" value="1"/>
</dbReference>
<keyword evidence="5" id="KW-0378">Hydrolase</keyword>
<feature type="domain" description="Peptidase M16 C-terminal" evidence="10">
    <location>
        <begin position="210"/>
        <end position="391"/>
    </location>
</feature>
<dbReference type="Pfam" id="PF00675">
    <property type="entry name" value="Peptidase_M16"/>
    <property type="match status" value="1"/>
</dbReference>
<evidence type="ECO:0000256" key="3">
    <source>
        <dbReference type="ARBA" id="ARBA00022670"/>
    </source>
</evidence>
<dbReference type="InterPro" id="IPR001431">
    <property type="entry name" value="Pept_M16_Zn_BS"/>
</dbReference>
<comment type="similarity">
    <text evidence="2 8">Belongs to the peptidase M16 family.</text>
</comment>
<dbReference type="Gene3D" id="3.30.830.10">
    <property type="entry name" value="Metalloenzyme, LuxS/M16 peptidase-like"/>
    <property type="match status" value="2"/>
</dbReference>
<dbReference type="InterPro" id="IPR007863">
    <property type="entry name" value="Peptidase_M16_C"/>
</dbReference>
<dbReference type="GO" id="GO:0004222">
    <property type="term" value="F:metalloendopeptidase activity"/>
    <property type="evidence" value="ECO:0007669"/>
    <property type="project" value="InterPro"/>
</dbReference>
<evidence type="ECO:0000256" key="7">
    <source>
        <dbReference type="ARBA" id="ARBA00023049"/>
    </source>
</evidence>
<dbReference type="GO" id="GO:0046872">
    <property type="term" value="F:metal ion binding"/>
    <property type="evidence" value="ECO:0007669"/>
    <property type="project" value="UniProtKB-KW"/>
</dbReference>
<comment type="cofactor">
    <cofactor evidence="1">
        <name>Zn(2+)</name>
        <dbReference type="ChEBI" id="CHEBI:29105"/>
    </cofactor>
</comment>
<feature type="domain" description="Peptidase M16 N-terminal" evidence="9">
    <location>
        <begin position="54"/>
        <end position="200"/>
    </location>
</feature>
<dbReference type="SUPFAM" id="SSF63411">
    <property type="entry name" value="LuxS/MPP-like metallohydrolase"/>
    <property type="match status" value="2"/>
</dbReference>
<dbReference type="InterPro" id="IPR011765">
    <property type="entry name" value="Pept_M16_N"/>
</dbReference>
<evidence type="ECO:0000313" key="11">
    <source>
        <dbReference type="EMBL" id="OQX09924.1"/>
    </source>
</evidence>
<evidence type="ECO:0000259" key="10">
    <source>
        <dbReference type="Pfam" id="PF05193"/>
    </source>
</evidence>
<evidence type="ECO:0000313" key="12">
    <source>
        <dbReference type="Proteomes" id="UP000192491"/>
    </source>
</evidence>
<gene>
    <name evidence="11" type="ORF">BWK73_21550</name>
</gene>
<comment type="caution">
    <text evidence="11">The sequence shown here is derived from an EMBL/GenBank/DDBJ whole genome shotgun (WGS) entry which is preliminary data.</text>
</comment>
<dbReference type="Proteomes" id="UP000192491">
    <property type="component" value="Unassembled WGS sequence"/>
</dbReference>
<evidence type="ECO:0000256" key="4">
    <source>
        <dbReference type="ARBA" id="ARBA00022723"/>
    </source>
</evidence>